<evidence type="ECO:0000313" key="1">
    <source>
        <dbReference type="EMBL" id="CAB4121907.1"/>
    </source>
</evidence>
<gene>
    <name evidence="1" type="ORF">UFOVP17_25</name>
</gene>
<proteinExistence type="predicted"/>
<dbReference type="EMBL" id="LR796154">
    <property type="protein sequence ID" value="CAB4121907.1"/>
    <property type="molecule type" value="Genomic_DNA"/>
</dbReference>
<accession>A0A6J5KLV4</accession>
<name>A0A6J5KLV4_9CAUD</name>
<sequence>MIEAKLAITDSELKTIRMAMKQLGTLNALCIYGYWNKDKCIGGAYLQSQFPNELVMEFYTHCPTIVKAIGQSYSGMLKLKPQLNAKIEITNYKSLKMVKMLGFVKLYTADNKIAVQFDAKNWRYKKRYPLELQL</sequence>
<protein>
    <submittedName>
        <fullName evidence="1">Uncharacterized protein</fullName>
    </submittedName>
</protein>
<reference evidence="1" key="1">
    <citation type="submission" date="2020-04" db="EMBL/GenBank/DDBJ databases">
        <authorList>
            <person name="Chiriac C."/>
            <person name="Salcher M."/>
            <person name="Ghai R."/>
            <person name="Kavagutti S V."/>
        </authorList>
    </citation>
    <scope>NUCLEOTIDE SEQUENCE</scope>
</reference>
<organism evidence="1">
    <name type="scientific">uncultured Caudovirales phage</name>
    <dbReference type="NCBI Taxonomy" id="2100421"/>
    <lineage>
        <taxon>Viruses</taxon>
        <taxon>Duplodnaviria</taxon>
        <taxon>Heunggongvirae</taxon>
        <taxon>Uroviricota</taxon>
        <taxon>Caudoviricetes</taxon>
        <taxon>Peduoviridae</taxon>
        <taxon>Maltschvirus</taxon>
        <taxon>Maltschvirus maltsch</taxon>
    </lineage>
</organism>